<keyword evidence="2" id="KW-1133">Transmembrane helix</keyword>
<feature type="transmembrane region" description="Helical" evidence="2">
    <location>
        <begin position="112"/>
        <end position="130"/>
    </location>
</feature>
<dbReference type="Gene3D" id="1.20.1250.20">
    <property type="entry name" value="MFS general substrate transporter like domains"/>
    <property type="match status" value="1"/>
</dbReference>
<feature type="transmembrane region" description="Helical" evidence="2">
    <location>
        <begin position="18"/>
        <end position="38"/>
    </location>
</feature>
<accession>A0ABQ2J956</accession>
<dbReference type="PANTHER" id="PTHR43317:SF1">
    <property type="entry name" value="THERMOSPERMINE SYNTHASE ACAULIS5"/>
    <property type="match status" value="1"/>
</dbReference>
<feature type="transmembrane region" description="Helical" evidence="2">
    <location>
        <begin position="151"/>
        <end position="171"/>
    </location>
</feature>
<keyword evidence="2" id="KW-0812">Transmembrane</keyword>
<feature type="transmembrane region" description="Helical" evidence="2">
    <location>
        <begin position="223"/>
        <end position="242"/>
    </location>
</feature>
<reference evidence="4" key="1">
    <citation type="journal article" date="2019" name="Int. J. Syst. Evol. Microbiol.">
        <title>The Global Catalogue of Microorganisms (GCM) 10K type strain sequencing project: providing services to taxonomists for standard genome sequencing and annotation.</title>
        <authorList>
            <consortium name="The Broad Institute Genomics Platform"/>
            <consortium name="The Broad Institute Genome Sequencing Center for Infectious Disease"/>
            <person name="Wu L."/>
            <person name="Ma J."/>
        </authorList>
    </citation>
    <scope>NUCLEOTIDE SEQUENCE [LARGE SCALE GENOMIC DNA]</scope>
    <source>
        <strain evidence="4">CGMCC 1.6784</strain>
    </source>
</reference>
<evidence type="ECO:0008006" key="5">
    <source>
        <dbReference type="Google" id="ProtNLM"/>
    </source>
</evidence>
<dbReference type="SUPFAM" id="SSF53335">
    <property type="entry name" value="S-adenosyl-L-methionine-dependent methyltransferases"/>
    <property type="match status" value="1"/>
</dbReference>
<dbReference type="InterPro" id="IPR029063">
    <property type="entry name" value="SAM-dependent_MTases_sf"/>
</dbReference>
<name>A0ABQ2J956_9SPHN</name>
<feature type="transmembrane region" description="Helical" evidence="2">
    <location>
        <begin position="248"/>
        <end position="268"/>
    </location>
</feature>
<evidence type="ECO:0000256" key="1">
    <source>
        <dbReference type="ARBA" id="ARBA00023115"/>
    </source>
</evidence>
<dbReference type="InterPro" id="IPR036259">
    <property type="entry name" value="MFS_trans_sf"/>
</dbReference>
<organism evidence="3 4">
    <name type="scientific">Novosphingobium indicum</name>
    <dbReference type="NCBI Taxonomy" id="462949"/>
    <lineage>
        <taxon>Bacteria</taxon>
        <taxon>Pseudomonadati</taxon>
        <taxon>Pseudomonadota</taxon>
        <taxon>Alphaproteobacteria</taxon>
        <taxon>Sphingomonadales</taxon>
        <taxon>Sphingomonadaceae</taxon>
        <taxon>Novosphingobium</taxon>
    </lineage>
</organism>
<feature type="transmembrane region" description="Helical" evidence="2">
    <location>
        <begin position="82"/>
        <end position="100"/>
    </location>
</feature>
<dbReference type="EMBL" id="BMLK01000001">
    <property type="protein sequence ID" value="GGN40630.1"/>
    <property type="molecule type" value="Genomic_DNA"/>
</dbReference>
<dbReference type="Proteomes" id="UP000605099">
    <property type="component" value="Unassembled WGS sequence"/>
</dbReference>
<keyword evidence="4" id="KW-1185">Reference proteome</keyword>
<feature type="transmembrane region" description="Helical" evidence="2">
    <location>
        <begin position="280"/>
        <end position="301"/>
    </location>
</feature>
<evidence type="ECO:0000313" key="3">
    <source>
        <dbReference type="EMBL" id="GGN40630.1"/>
    </source>
</evidence>
<evidence type="ECO:0000256" key="2">
    <source>
        <dbReference type="SAM" id="Phobius"/>
    </source>
</evidence>
<comment type="caution">
    <text evidence="3">The sequence shown here is derived from an EMBL/GenBank/DDBJ whole genome shotgun (WGS) entry which is preliminary data.</text>
</comment>
<dbReference type="NCBIfam" id="NF037959">
    <property type="entry name" value="MFS_SpdSyn"/>
    <property type="match status" value="1"/>
</dbReference>
<sequence length="745" mass="81169">MGLAHGVTRSAAAAHRPLFVATILLGSILLFLVQPMVARMALPRLGGSPNVWNSAMLVYQGLLLAGYGYAHFLGKVSLRYQSLIHLAVFALAALTLPVALVDLPISGAGREVLWVPLLLGLSIGPVFVVVSAQAPLMQRWFAAGPEAGAPWALYAASNLGSFAGLIAYPLLAEPFLTLDQQSWAWASGYALLVVLVALCILARRKSLDAGKDRVEDLPREAIALRRILLWLALSAVPSGLMLSTTTHITTDILAVPLLWVIPLGLYLLSFSLAFADRRQAARAITLVAPIVMVFAGSYAMLSTGINGVWGLLGPCVLLFCVATALHSRLYDLRPGTGNLTRFYFFMSLGGALGGLFTALIAPLVFDWVWEHPLLLLAAAMLMPLEPLLRWHEKEGMEPASFRLAVILLVAMAAFLSKQLYDFSYEASTHFAALITTVFLVGIGMMLTPFRPLFVAVLAMAMVGQGGALTMMGSLEGSRTRSYFGIYNVREDKQSEQRYLVHGTTLHGKQSTRPGEERALTSYYGPTSGVGLAFDAVPALYGDRARVGVVGLGTGTLACHRQPGQDWTFFEIDPVVEAFSRKGTFTFLKVCAPDARVVIGDARLQLEKEPPGSFDALAIDAFSSDSIPLHLLTAEAVGVYQRALTSDGILLIHISNRFIDLEPVLSAIARERGMAALLRMDPQYDSRLLTYSGWIALARTPEVLDRMRAHRPDVAWRPLDPPTGRVWRDDYASILPYIRWEKILEL</sequence>
<dbReference type="PANTHER" id="PTHR43317">
    <property type="entry name" value="THERMOSPERMINE SYNTHASE ACAULIS5"/>
    <property type="match status" value="1"/>
</dbReference>
<proteinExistence type="predicted"/>
<keyword evidence="2" id="KW-0472">Membrane</keyword>
<feature type="transmembrane region" description="Helical" evidence="2">
    <location>
        <begin position="453"/>
        <end position="474"/>
    </location>
</feature>
<feature type="transmembrane region" description="Helical" evidence="2">
    <location>
        <begin position="50"/>
        <end position="70"/>
    </location>
</feature>
<protein>
    <recommendedName>
        <fullName evidence="5">Spermidine synthase</fullName>
    </recommendedName>
</protein>
<feature type="transmembrane region" description="Helical" evidence="2">
    <location>
        <begin position="371"/>
        <end position="388"/>
    </location>
</feature>
<dbReference type="Gene3D" id="3.40.50.150">
    <property type="entry name" value="Vaccinia Virus protein VP39"/>
    <property type="match status" value="1"/>
</dbReference>
<keyword evidence="1" id="KW-0620">Polyamine biosynthesis</keyword>
<feature type="transmembrane region" description="Helical" evidence="2">
    <location>
        <begin position="400"/>
        <end position="420"/>
    </location>
</feature>
<feature type="transmembrane region" description="Helical" evidence="2">
    <location>
        <begin position="183"/>
        <end position="202"/>
    </location>
</feature>
<feature type="transmembrane region" description="Helical" evidence="2">
    <location>
        <begin position="307"/>
        <end position="330"/>
    </location>
</feature>
<feature type="transmembrane region" description="Helical" evidence="2">
    <location>
        <begin position="426"/>
        <end position="446"/>
    </location>
</feature>
<feature type="transmembrane region" description="Helical" evidence="2">
    <location>
        <begin position="342"/>
        <end position="365"/>
    </location>
</feature>
<evidence type="ECO:0000313" key="4">
    <source>
        <dbReference type="Proteomes" id="UP000605099"/>
    </source>
</evidence>
<gene>
    <name evidence="3" type="ORF">GCM10011349_01680</name>
</gene>